<dbReference type="Proteomes" id="UP000192335">
    <property type="component" value="Unassembled WGS sequence"/>
</dbReference>
<comment type="caution">
    <text evidence="1">The sequence shown here is derived from an EMBL/GenBank/DDBJ whole genome shotgun (WGS) entry which is preliminary data.</text>
</comment>
<dbReference type="EMBL" id="UPHM01000118">
    <property type="protein sequence ID" value="VAZ98941.1"/>
    <property type="molecule type" value="Genomic_DNA"/>
</dbReference>
<dbReference type="RefSeq" id="WP_075549015.1">
    <property type="nucleotide sequence ID" value="NZ_LWCM01000122.1"/>
</dbReference>
<evidence type="ECO:0000313" key="5">
    <source>
        <dbReference type="Proteomes" id="UP000271464"/>
    </source>
</evidence>
<dbReference type="EMBL" id="MWQA01000001">
    <property type="protein sequence ID" value="ORC06808.1"/>
    <property type="molecule type" value="Genomic_DNA"/>
</dbReference>
<reference evidence="5 6" key="2">
    <citation type="submission" date="2018-09" db="EMBL/GenBank/DDBJ databases">
        <authorList>
            <person name="Tagini F."/>
        </authorList>
    </citation>
    <scope>NUCLEOTIDE SEQUENCE [LARGE SCALE GENOMIC DNA]</scope>
    <source>
        <strain evidence="3 5">MK4</strain>
        <strain evidence="2 6">MK42</strain>
    </source>
</reference>
<evidence type="ECO:0000313" key="6">
    <source>
        <dbReference type="Proteomes" id="UP000279331"/>
    </source>
</evidence>
<proteinExistence type="predicted"/>
<gene>
    <name evidence="1" type="ORF">B4U45_09435</name>
    <name evidence="2" type="ORF">LAUMK42_04493</name>
    <name evidence="3" type="ORF">LAUMK4_04416</name>
</gene>
<evidence type="ECO:0000313" key="1">
    <source>
        <dbReference type="EMBL" id="ORC06808.1"/>
    </source>
</evidence>
<dbReference type="AlphaFoldDB" id="A0A1X0L7A0"/>
<organism evidence="1 4">
    <name type="scientific">Mycobacterium persicum</name>
    <dbReference type="NCBI Taxonomy" id="1487726"/>
    <lineage>
        <taxon>Bacteria</taxon>
        <taxon>Bacillati</taxon>
        <taxon>Actinomycetota</taxon>
        <taxon>Actinomycetes</taxon>
        <taxon>Mycobacteriales</taxon>
        <taxon>Mycobacteriaceae</taxon>
        <taxon>Mycobacterium</taxon>
    </lineage>
</organism>
<evidence type="ECO:0000313" key="2">
    <source>
        <dbReference type="EMBL" id="VAZ85655.1"/>
    </source>
</evidence>
<protein>
    <submittedName>
        <fullName evidence="1">Uncharacterized protein</fullName>
    </submittedName>
</protein>
<dbReference type="Proteomes" id="UP000271464">
    <property type="component" value="Unassembled WGS sequence"/>
</dbReference>
<name>A0A1X0L7A0_9MYCO</name>
<evidence type="ECO:0000313" key="3">
    <source>
        <dbReference type="EMBL" id="VAZ98941.1"/>
    </source>
</evidence>
<dbReference type="Proteomes" id="UP000279331">
    <property type="component" value="Unassembled WGS sequence"/>
</dbReference>
<dbReference type="GeneID" id="66597545"/>
<sequence>MFNFATARVSPPGSSDTNAREFLEGYFDFQHRHRDGPVVVAGLTMLADLGLVDMVLGWRDRLEKDCRTVVCGFGDAPRPGLRTCPVYAALAALGA</sequence>
<keyword evidence="5" id="KW-1185">Reference proteome</keyword>
<dbReference type="OrthoDB" id="3186364at2"/>
<accession>A0A1X0L7A0</accession>
<evidence type="ECO:0000313" key="4">
    <source>
        <dbReference type="Proteomes" id="UP000192335"/>
    </source>
</evidence>
<dbReference type="EMBL" id="UPHL01000129">
    <property type="protein sequence ID" value="VAZ85655.1"/>
    <property type="molecule type" value="Genomic_DNA"/>
</dbReference>
<reference evidence="1 4" key="1">
    <citation type="submission" date="2017-02" db="EMBL/GenBank/DDBJ databases">
        <title>Mycobacterium kansasii genomes.</title>
        <authorList>
            <person name="Borowka P."/>
            <person name="Strapagiel D."/>
            <person name="Marciniak B."/>
            <person name="Lach J."/>
            <person name="Bakula Z."/>
            <person name="Van Ingen J."/>
            <person name="Safianowska A."/>
            <person name="Brzostek A."/>
            <person name="Dziadek J."/>
            <person name="Jagielski T."/>
        </authorList>
    </citation>
    <scope>NUCLEOTIDE SEQUENCE [LARGE SCALE GENOMIC DNA]</scope>
    <source>
        <strain evidence="1 4">12MK</strain>
    </source>
</reference>